<dbReference type="EMBL" id="KQ964246">
    <property type="protein sequence ID" value="KXJ94978.1"/>
    <property type="molecule type" value="Genomic_DNA"/>
</dbReference>
<feature type="signal peptide" evidence="1">
    <location>
        <begin position="1"/>
        <end position="20"/>
    </location>
</feature>
<dbReference type="Proteomes" id="UP000070501">
    <property type="component" value="Unassembled WGS sequence"/>
</dbReference>
<keyword evidence="1" id="KW-0732">Signal</keyword>
<sequence>MVRLLTIATVLFAGASSVAASYCQCLYPDGSHCCVIENDVNDCTRMCTRASPDPTTASQCNAGGKWSEVSAWNAQSRHQCSPPFIY</sequence>
<reference evidence="3" key="1">
    <citation type="submission" date="2016-02" db="EMBL/GenBank/DDBJ databases">
        <title>Draft genome sequence of Microdochium bolleyi, a fungal endophyte of beachgrass.</title>
        <authorList>
            <consortium name="DOE Joint Genome Institute"/>
            <person name="David A.S."/>
            <person name="May G."/>
            <person name="Haridas S."/>
            <person name="Lim J."/>
            <person name="Wang M."/>
            <person name="Labutti K."/>
            <person name="Lipzen A."/>
            <person name="Barry K."/>
            <person name="Grigoriev I.V."/>
        </authorList>
    </citation>
    <scope>NUCLEOTIDE SEQUENCE [LARGE SCALE GENOMIC DNA]</scope>
    <source>
        <strain evidence="3">J235TASD1</strain>
    </source>
</reference>
<accession>A0A136JD08</accession>
<dbReference type="InParanoid" id="A0A136JD08"/>
<dbReference type="AlphaFoldDB" id="A0A136JD08"/>
<gene>
    <name evidence="2" type="ORF">Micbo1qcDRAFT_200435</name>
</gene>
<feature type="chain" id="PRO_5007293667" description="Extracellular membrane protein CFEM domain-containing protein" evidence="1">
    <location>
        <begin position="21"/>
        <end position="86"/>
    </location>
</feature>
<dbReference type="OrthoDB" id="2818448at2759"/>
<evidence type="ECO:0000313" key="2">
    <source>
        <dbReference type="EMBL" id="KXJ94978.1"/>
    </source>
</evidence>
<proteinExistence type="predicted"/>
<evidence type="ECO:0000313" key="3">
    <source>
        <dbReference type="Proteomes" id="UP000070501"/>
    </source>
</evidence>
<name>A0A136JD08_9PEZI</name>
<keyword evidence="3" id="KW-1185">Reference proteome</keyword>
<evidence type="ECO:0008006" key="4">
    <source>
        <dbReference type="Google" id="ProtNLM"/>
    </source>
</evidence>
<organism evidence="2 3">
    <name type="scientific">Microdochium bolleyi</name>
    <dbReference type="NCBI Taxonomy" id="196109"/>
    <lineage>
        <taxon>Eukaryota</taxon>
        <taxon>Fungi</taxon>
        <taxon>Dikarya</taxon>
        <taxon>Ascomycota</taxon>
        <taxon>Pezizomycotina</taxon>
        <taxon>Sordariomycetes</taxon>
        <taxon>Xylariomycetidae</taxon>
        <taxon>Xylariales</taxon>
        <taxon>Microdochiaceae</taxon>
        <taxon>Microdochium</taxon>
    </lineage>
</organism>
<protein>
    <recommendedName>
        <fullName evidence="4">Extracellular membrane protein CFEM domain-containing protein</fullName>
    </recommendedName>
</protein>
<evidence type="ECO:0000256" key="1">
    <source>
        <dbReference type="SAM" id="SignalP"/>
    </source>
</evidence>